<sequence length="455" mass="53108">VGNVARFLHFADFSKASFSFLSDTKITRRLLLYRKLLAKGLLNTLWEKKYEYLMSGKGDPKECQRVVEVARPTIEKILKKAKVGGHLLDNEKRTVLCYLEARIVLKHLQRPGVENMSVEEWCRKTPSVTKKFVVVGVKKQKTSTHQWFDTFFKYIRPSFIRRGENTKNCFISSTGKPIHKVTSNIHRLHKRFKLCPVTSQEVHRTMETHMVSHFKTDKERHMFAKLLGNSNATAEAVYREKTIDNLEEAADMMKRAILNMIQRTENNHQLLFHHQFNRCKQVPSRTVEKEAPLVSRVMKEEAFKKFKKTRPVTLDVNPPCLKAGLAFSLEYGHYCYDRWMKQQNTIRVDFVAGLLKNENPDEEKVKRFIQSFPWKNNLPWTRDILEICKPRWRTLRCTRPRKAPCRGKRKHTGNNAVQRQTEQGEENNLIFNLSSHKLNAAEVSLLQKGLGFVPA</sequence>
<feature type="non-terminal residue" evidence="1">
    <location>
        <position position="455"/>
    </location>
</feature>
<dbReference type="AlphaFoldDB" id="A0A974DA83"/>
<dbReference type="PANTHER" id="PTHR47306:SF2">
    <property type="entry name" value="CORE-BINDING (CB) DOMAIN-CONTAINING PROTEIN"/>
    <property type="match status" value="1"/>
</dbReference>
<organism evidence="1 2">
    <name type="scientific">Xenopus laevis</name>
    <name type="common">African clawed frog</name>
    <dbReference type="NCBI Taxonomy" id="8355"/>
    <lineage>
        <taxon>Eukaryota</taxon>
        <taxon>Metazoa</taxon>
        <taxon>Chordata</taxon>
        <taxon>Craniata</taxon>
        <taxon>Vertebrata</taxon>
        <taxon>Euteleostomi</taxon>
        <taxon>Amphibia</taxon>
        <taxon>Batrachia</taxon>
        <taxon>Anura</taxon>
        <taxon>Pipoidea</taxon>
        <taxon>Pipidae</taxon>
        <taxon>Xenopodinae</taxon>
        <taxon>Xenopus</taxon>
        <taxon>Xenopus</taxon>
    </lineage>
</organism>
<proteinExistence type="predicted"/>
<protein>
    <submittedName>
        <fullName evidence="1">Uncharacterized protein</fullName>
    </submittedName>
</protein>
<dbReference type="PANTHER" id="PTHR47306">
    <property type="entry name" value="SI:CH211-178J18.4-RELATED"/>
    <property type="match status" value="1"/>
</dbReference>
<evidence type="ECO:0000313" key="1">
    <source>
        <dbReference type="EMBL" id="OCT88102.1"/>
    </source>
</evidence>
<dbReference type="Proteomes" id="UP000694892">
    <property type="component" value="Chromosome 3L"/>
</dbReference>
<evidence type="ECO:0000313" key="2">
    <source>
        <dbReference type="Proteomes" id="UP000694892"/>
    </source>
</evidence>
<reference evidence="2" key="1">
    <citation type="journal article" date="2016" name="Nature">
        <title>Genome evolution in the allotetraploid frog Xenopus laevis.</title>
        <authorList>
            <person name="Session A.M."/>
            <person name="Uno Y."/>
            <person name="Kwon T."/>
            <person name="Chapman J.A."/>
            <person name="Toyoda A."/>
            <person name="Takahashi S."/>
            <person name="Fukui A."/>
            <person name="Hikosaka A."/>
            <person name="Suzuki A."/>
            <person name="Kondo M."/>
            <person name="van Heeringen S.J."/>
            <person name="Quigley I."/>
            <person name="Heinz S."/>
            <person name="Ogino H."/>
            <person name="Ochi H."/>
            <person name="Hellsten U."/>
            <person name="Lyons J.B."/>
            <person name="Simakov O."/>
            <person name="Putnam N."/>
            <person name="Stites J."/>
            <person name="Kuroki Y."/>
            <person name="Tanaka T."/>
            <person name="Michiue T."/>
            <person name="Watanabe M."/>
            <person name="Bogdanovic O."/>
            <person name="Lister R."/>
            <person name="Georgiou G."/>
            <person name="Paranjpe S.S."/>
            <person name="van Kruijsbergen I."/>
            <person name="Shu S."/>
            <person name="Carlson J."/>
            <person name="Kinoshita T."/>
            <person name="Ohta Y."/>
            <person name="Mawaribuchi S."/>
            <person name="Jenkins J."/>
            <person name="Grimwood J."/>
            <person name="Schmutz J."/>
            <person name="Mitros T."/>
            <person name="Mozaffari S.V."/>
            <person name="Suzuki Y."/>
            <person name="Haramoto Y."/>
            <person name="Yamamoto T.S."/>
            <person name="Takagi C."/>
            <person name="Heald R."/>
            <person name="Miller K."/>
            <person name="Haudenschild C."/>
            <person name="Kitzman J."/>
            <person name="Nakayama T."/>
            <person name="Izutsu Y."/>
            <person name="Robert J."/>
            <person name="Fortriede J."/>
            <person name="Burns K."/>
            <person name="Lotay V."/>
            <person name="Karimi K."/>
            <person name="Yasuoka Y."/>
            <person name="Dichmann D.S."/>
            <person name="Flajnik M.F."/>
            <person name="Houston D.W."/>
            <person name="Shendure J."/>
            <person name="DuPasquier L."/>
            <person name="Vize P.D."/>
            <person name="Zorn A.M."/>
            <person name="Ito M."/>
            <person name="Marcotte E.M."/>
            <person name="Wallingford J.B."/>
            <person name="Ito Y."/>
            <person name="Asashima M."/>
            <person name="Ueno N."/>
            <person name="Matsuda Y."/>
            <person name="Veenstra G.J."/>
            <person name="Fujiyama A."/>
            <person name="Harland R.M."/>
            <person name="Taira M."/>
            <person name="Rokhsar D.S."/>
        </authorList>
    </citation>
    <scope>NUCLEOTIDE SEQUENCE [LARGE SCALE GENOMIC DNA]</scope>
    <source>
        <strain evidence="2">J</strain>
    </source>
</reference>
<name>A0A974DA83_XENLA</name>
<dbReference type="EMBL" id="CM004470">
    <property type="protein sequence ID" value="OCT88102.1"/>
    <property type="molecule type" value="Genomic_DNA"/>
</dbReference>
<accession>A0A974DA83</accession>
<feature type="non-terminal residue" evidence="1">
    <location>
        <position position="1"/>
    </location>
</feature>
<gene>
    <name evidence="1" type="ORF">XELAEV_18016731mg</name>
</gene>